<accession>A0A2T1DKB1</accession>
<evidence type="ECO:0000259" key="2">
    <source>
        <dbReference type="Pfam" id="PF25231"/>
    </source>
</evidence>
<dbReference type="InterPro" id="IPR057169">
    <property type="entry name" value="DUF7847"/>
</dbReference>
<dbReference type="EMBL" id="PVWG01000004">
    <property type="protein sequence ID" value="PSB20864.1"/>
    <property type="molecule type" value="Genomic_DNA"/>
</dbReference>
<feature type="domain" description="DUF7847" evidence="2">
    <location>
        <begin position="89"/>
        <end position="248"/>
    </location>
</feature>
<dbReference type="RefSeq" id="WP_073070584.1">
    <property type="nucleotide sequence ID" value="NZ_MPPI01000008.1"/>
</dbReference>
<reference evidence="3 4" key="1">
    <citation type="submission" date="2018-02" db="EMBL/GenBank/DDBJ databases">
        <authorList>
            <person name="Cohen D.B."/>
            <person name="Kent A.D."/>
        </authorList>
    </citation>
    <scope>NUCLEOTIDE SEQUENCE [LARGE SCALE GENOMIC DNA]</scope>
    <source>
        <strain evidence="3 4">ULC007</strain>
    </source>
</reference>
<feature type="transmembrane region" description="Helical" evidence="1">
    <location>
        <begin position="90"/>
        <end position="123"/>
    </location>
</feature>
<evidence type="ECO:0000313" key="3">
    <source>
        <dbReference type="EMBL" id="PSB20864.1"/>
    </source>
</evidence>
<feature type="transmembrane region" description="Helical" evidence="1">
    <location>
        <begin position="224"/>
        <end position="248"/>
    </location>
</feature>
<organism evidence="3 4">
    <name type="scientific">Phormidesmis priestleyi ULC007</name>
    <dbReference type="NCBI Taxonomy" id="1920490"/>
    <lineage>
        <taxon>Bacteria</taxon>
        <taxon>Bacillati</taxon>
        <taxon>Cyanobacteriota</taxon>
        <taxon>Cyanophyceae</taxon>
        <taxon>Leptolyngbyales</taxon>
        <taxon>Leptolyngbyaceae</taxon>
        <taxon>Phormidesmis</taxon>
    </lineage>
</organism>
<dbReference type="Proteomes" id="UP000238634">
    <property type="component" value="Unassembled WGS sequence"/>
</dbReference>
<dbReference type="STRING" id="1920490.GCA_001895925_03478"/>
<sequence length="273" mass="29702">MSNLSPASPLGPLSVGNVVSAGVRIYRSHLQQYLTLSLRAALWSIVPVYGWAKSTEIAGAIARLAYSELVDQPETVTDARRHTSPRLWQFFVTSLLVSLIFVGLFFGFGIGFSIIVGVGAVAASTSPPLAPLSVILGIVAFIASIIILIRFGSRLFIYDLPMAIEDNIDSTTSISRSWSLTKGAVGRLQWILVVAFLITLLVYLPAIALSGTVSFLSINDPSSGVLLLIQLVDLVVRILLTALVMPYWQVIKAVVYYDLRARREGLGLQLRDR</sequence>
<keyword evidence="4" id="KW-1185">Reference proteome</keyword>
<comment type="caution">
    <text evidence="3">The sequence shown here is derived from an EMBL/GenBank/DDBJ whole genome shotgun (WGS) entry which is preliminary data.</text>
</comment>
<feature type="transmembrane region" description="Helical" evidence="1">
    <location>
        <begin position="190"/>
        <end position="218"/>
    </location>
</feature>
<dbReference type="OrthoDB" id="426215at2"/>
<name>A0A2T1DKB1_9CYAN</name>
<evidence type="ECO:0000313" key="4">
    <source>
        <dbReference type="Proteomes" id="UP000238634"/>
    </source>
</evidence>
<keyword evidence="1" id="KW-1133">Transmembrane helix</keyword>
<feature type="transmembrane region" description="Helical" evidence="1">
    <location>
        <begin position="129"/>
        <end position="149"/>
    </location>
</feature>
<protein>
    <submittedName>
        <fullName evidence="3">DUF975 domain-containing protein</fullName>
    </submittedName>
</protein>
<dbReference type="Pfam" id="PF25231">
    <property type="entry name" value="DUF7847"/>
    <property type="match status" value="1"/>
</dbReference>
<evidence type="ECO:0000256" key="1">
    <source>
        <dbReference type="SAM" id="Phobius"/>
    </source>
</evidence>
<dbReference type="AlphaFoldDB" id="A0A2T1DKB1"/>
<keyword evidence="1" id="KW-0812">Transmembrane</keyword>
<gene>
    <name evidence="3" type="ORF">C7B65_05495</name>
</gene>
<keyword evidence="1" id="KW-0472">Membrane</keyword>
<proteinExistence type="predicted"/>
<reference evidence="3 4" key="2">
    <citation type="submission" date="2018-03" db="EMBL/GenBank/DDBJ databases">
        <title>The ancient ancestry and fast evolution of plastids.</title>
        <authorList>
            <person name="Moore K.R."/>
            <person name="Magnabosco C."/>
            <person name="Momper L."/>
            <person name="Gold D.A."/>
            <person name="Bosak T."/>
            <person name="Fournier G.P."/>
        </authorList>
    </citation>
    <scope>NUCLEOTIDE SEQUENCE [LARGE SCALE GENOMIC DNA]</scope>
    <source>
        <strain evidence="3 4">ULC007</strain>
    </source>
</reference>